<evidence type="ECO:0000259" key="1">
    <source>
        <dbReference type="Pfam" id="PF00109"/>
    </source>
</evidence>
<accession>A0A250JDK9</accession>
<sequence length="243" mass="26342">MRGEAIVVTGIGMRTAVGQHAQQSCASVRAGLNRFMIWPHFGVDGGGLTASWTRPDLGERAWSEKLVELLPQPLTEALWSARLFDLPINLPHSRSEARVQMFLGTPPLDRPGPSPEELQEFTETLKEDLFQEGAVRLEFIHMEHASGLVGVARACEVLQQGSADICFVGAADSLLDSVLLQSLLEAGRLKVPGVSSGIIPGEAAAFLVLERESMARRRGVSARLRIDAVGGWRETIPGHHKAP</sequence>
<dbReference type="InterPro" id="IPR016039">
    <property type="entry name" value="Thiolase-like"/>
</dbReference>
<proteinExistence type="predicted"/>
<evidence type="ECO:0000313" key="2">
    <source>
        <dbReference type="EMBL" id="ATB41572.1"/>
    </source>
</evidence>
<dbReference type="RefSeq" id="WP_232536994.1">
    <property type="nucleotide sequence ID" value="NZ_CP022098.1"/>
</dbReference>
<dbReference type="Pfam" id="PF00109">
    <property type="entry name" value="ketoacyl-synt"/>
    <property type="match status" value="1"/>
</dbReference>
<dbReference type="AlphaFoldDB" id="A0A250JDK9"/>
<dbReference type="KEGG" id="cfus:CYFUS_007038"/>
<dbReference type="SUPFAM" id="SSF53901">
    <property type="entry name" value="Thiolase-like"/>
    <property type="match status" value="1"/>
</dbReference>
<dbReference type="EMBL" id="CP022098">
    <property type="protein sequence ID" value="ATB41572.1"/>
    <property type="molecule type" value="Genomic_DNA"/>
</dbReference>
<protein>
    <submittedName>
        <fullName evidence="2">3-oxoacyl-ACP synthase</fullName>
    </submittedName>
</protein>
<reference evidence="2 3" key="1">
    <citation type="submission" date="2017-06" db="EMBL/GenBank/DDBJ databases">
        <title>Sequencing and comparative analysis of myxobacterial genomes.</title>
        <authorList>
            <person name="Rupp O."/>
            <person name="Goesmann A."/>
            <person name="Sogaard-Andersen L."/>
        </authorList>
    </citation>
    <scope>NUCLEOTIDE SEQUENCE [LARGE SCALE GENOMIC DNA]</scope>
    <source>
        <strain evidence="2 3">DSM 52655</strain>
    </source>
</reference>
<organism evidence="2 3">
    <name type="scientific">Cystobacter fuscus</name>
    <dbReference type="NCBI Taxonomy" id="43"/>
    <lineage>
        <taxon>Bacteria</taxon>
        <taxon>Pseudomonadati</taxon>
        <taxon>Myxococcota</taxon>
        <taxon>Myxococcia</taxon>
        <taxon>Myxococcales</taxon>
        <taxon>Cystobacterineae</taxon>
        <taxon>Archangiaceae</taxon>
        <taxon>Cystobacter</taxon>
    </lineage>
</organism>
<gene>
    <name evidence="2" type="ORF">CYFUS_007038</name>
</gene>
<dbReference type="InterPro" id="IPR014030">
    <property type="entry name" value="Ketoacyl_synth_N"/>
</dbReference>
<dbReference type="Gene3D" id="3.40.47.10">
    <property type="match status" value="1"/>
</dbReference>
<evidence type="ECO:0000313" key="3">
    <source>
        <dbReference type="Proteomes" id="UP000217257"/>
    </source>
</evidence>
<dbReference type="GO" id="GO:0016746">
    <property type="term" value="F:acyltransferase activity"/>
    <property type="evidence" value="ECO:0007669"/>
    <property type="project" value="InterPro"/>
</dbReference>
<feature type="domain" description="Beta-ketoacyl synthase-like N-terminal" evidence="1">
    <location>
        <begin position="145"/>
        <end position="214"/>
    </location>
</feature>
<dbReference type="Proteomes" id="UP000217257">
    <property type="component" value="Chromosome"/>
</dbReference>
<name>A0A250JDK9_9BACT</name>